<evidence type="ECO:0000313" key="1">
    <source>
        <dbReference type="EMBL" id="SNW04388.1"/>
    </source>
</evidence>
<dbReference type="Proteomes" id="UP000215134">
    <property type="component" value="Chromosome 1"/>
</dbReference>
<reference evidence="1 2" key="1">
    <citation type="submission" date="2017-06" db="EMBL/GenBank/DDBJ databases">
        <authorList>
            <consortium name="Pathogen Informatics"/>
        </authorList>
    </citation>
    <scope>NUCLEOTIDE SEQUENCE [LARGE SCALE GENOMIC DNA]</scope>
    <source>
        <strain evidence="1 2">NCTC12148</strain>
    </source>
</reference>
<dbReference type="KEGG" id="sfj:SAMEA4384070_3842"/>
<dbReference type="AlphaFoldDB" id="A0A240CBE0"/>
<name>A0A240CBE0_SERFI</name>
<dbReference type="EMBL" id="LT906479">
    <property type="protein sequence ID" value="SNW04388.1"/>
    <property type="molecule type" value="Genomic_DNA"/>
</dbReference>
<proteinExistence type="predicted"/>
<keyword evidence="2" id="KW-1185">Reference proteome</keyword>
<sequence>MVMALQPVTPWAEPALTSMNDPIALSLAEIHRVMAAAIAVMTILNRPHFSVR</sequence>
<evidence type="ECO:0000313" key="2">
    <source>
        <dbReference type="Proteomes" id="UP000215134"/>
    </source>
</evidence>
<organism evidence="1 2">
    <name type="scientific">Serratia ficaria</name>
    <dbReference type="NCBI Taxonomy" id="61651"/>
    <lineage>
        <taxon>Bacteria</taxon>
        <taxon>Pseudomonadati</taxon>
        <taxon>Pseudomonadota</taxon>
        <taxon>Gammaproteobacteria</taxon>
        <taxon>Enterobacterales</taxon>
        <taxon>Yersiniaceae</taxon>
        <taxon>Serratia</taxon>
    </lineage>
</organism>
<protein>
    <submittedName>
        <fullName evidence="1">Uncharacterized protein</fullName>
    </submittedName>
</protein>
<gene>
    <name evidence="1" type="ORF">SAMEA4384070_03842</name>
</gene>
<accession>A0A240CBE0</accession>